<dbReference type="PROSITE" id="PS50948">
    <property type="entry name" value="PAN"/>
    <property type="match status" value="1"/>
</dbReference>
<protein>
    <recommendedName>
        <fullName evidence="1">Apple domain-containing protein</fullName>
    </recommendedName>
</protein>
<evidence type="ECO:0000313" key="4">
    <source>
        <dbReference type="Proteomes" id="UP000014760"/>
    </source>
</evidence>
<gene>
    <name evidence="2" type="ORF">CAPTEDRAFT_194922</name>
</gene>
<sequence length="239" mass="26630">MRQVKLQLSLPGLAYLIFMGISSPGCKFVASWPILGATTVERRGGELHEDLFVSFGYITHLPDQSTWECQRECLLSGSCTGIETAQLSCGLQRGETVKLVPRIGTNYYNMSTSYTECQWGFFMHSALSTPSSILSTLHKMPDPATCKSVCNKNTVCFGFQWDIKADACHLQADPLPALEYSNASHYYQCLGKRWTFSIYSKFDFLVPDPGLIDGCQAGAPCSKNIVCNRSPRLCQYMRL</sequence>
<name>R7U1A9_CAPTE</name>
<dbReference type="EMBL" id="AMQN01010897">
    <property type="status" value="NOT_ANNOTATED_CDS"/>
    <property type="molecule type" value="Genomic_DNA"/>
</dbReference>
<accession>R7U1A9</accession>
<evidence type="ECO:0000313" key="2">
    <source>
        <dbReference type="EMBL" id="ELT97431.1"/>
    </source>
</evidence>
<evidence type="ECO:0000259" key="1">
    <source>
        <dbReference type="PROSITE" id="PS50948"/>
    </source>
</evidence>
<dbReference type="Proteomes" id="UP000014760">
    <property type="component" value="Unassembled WGS sequence"/>
</dbReference>
<dbReference type="AlphaFoldDB" id="R7U1A9"/>
<feature type="domain" description="Apple" evidence="1">
    <location>
        <begin position="117"/>
        <end position="191"/>
    </location>
</feature>
<reference evidence="2 4" key="2">
    <citation type="journal article" date="2013" name="Nature">
        <title>Insights into bilaterian evolution from three spiralian genomes.</title>
        <authorList>
            <person name="Simakov O."/>
            <person name="Marletaz F."/>
            <person name="Cho S.J."/>
            <person name="Edsinger-Gonzales E."/>
            <person name="Havlak P."/>
            <person name="Hellsten U."/>
            <person name="Kuo D.H."/>
            <person name="Larsson T."/>
            <person name="Lv J."/>
            <person name="Arendt D."/>
            <person name="Savage R."/>
            <person name="Osoegawa K."/>
            <person name="de Jong P."/>
            <person name="Grimwood J."/>
            <person name="Chapman J.A."/>
            <person name="Shapiro H."/>
            <person name="Aerts A."/>
            <person name="Otillar R.P."/>
            <person name="Terry A.Y."/>
            <person name="Boore J.L."/>
            <person name="Grigoriev I.V."/>
            <person name="Lindberg D.R."/>
            <person name="Seaver E.C."/>
            <person name="Weisblat D.A."/>
            <person name="Putnam N.H."/>
            <person name="Rokhsar D.S."/>
        </authorList>
    </citation>
    <scope>NUCLEOTIDE SEQUENCE</scope>
    <source>
        <strain evidence="2 4">I ESC-2004</strain>
    </source>
</reference>
<keyword evidence="4" id="KW-1185">Reference proteome</keyword>
<dbReference type="EMBL" id="KB308560">
    <property type="protein sequence ID" value="ELT97431.1"/>
    <property type="molecule type" value="Genomic_DNA"/>
</dbReference>
<dbReference type="InterPro" id="IPR003609">
    <property type="entry name" value="Pan_app"/>
</dbReference>
<reference evidence="4" key="1">
    <citation type="submission" date="2012-12" db="EMBL/GenBank/DDBJ databases">
        <authorList>
            <person name="Hellsten U."/>
            <person name="Grimwood J."/>
            <person name="Chapman J.A."/>
            <person name="Shapiro H."/>
            <person name="Aerts A."/>
            <person name="Otillar R.P."/>
            <person name="Terry A.Y."/>
            <person name="Boore J.L."/>
            <person name="Simakov O."/>
            <person name="Marletaz F."/>
            <person name="Cho S.-J."/>
            <person name="Edsinger-Gonzales E."/>
            <person name="Havlak P."/>
            <person name="Kuo D.-H."/>
            <person name="Larsson T."/>
            <person name="Lv J."/>
            <person name="Arendt D."/>
            <person name="Savage R."/>
            <person name="Osoegawa K."/>
            <person name="de Jong P."/>
            <person name="Lindberg D.R."/>
            <person name="Seaver E.C."/>
            <person name="Weisblat D.A."/>
            <person name="Putnam N.H."/>
            <person name="Grigoriev I.V."/>
            <person name="Rokhsar D.S."/>
        </authorList>
    </citation>
    <scope>NUCLEOTIDE SEQUENCE</scope>
    <source>
        <strain evidence="4">I ESC-2004</strain>
    </source>
</reference>
<reference evidence="3" key="3">
    <citation type="submission" date="2015-06" db="UniProtKB">
        <authorList>
            <consortium name="EnsemblMetazoa"/>
        </authorList>
    </citation>
    <scope>IDENTIFICATION</scope>
</reference>
<evidence type="ECO:0000313" key="3">
    <source>
        <dbReference type="EnsemblMetazoa" id="CapteP194922"/>
    </source>
</evidence>
<dbReference type="HOGENOM" id="CLU_1162113_0_0_1"/>
<dbReference type="EnsemblMetazoa" id="CapteT194922">
    <property type="protein sequence ID" value="CapteP194922"/>
    <property type="gene ID" value="CapteG194922"/>
</dbReference>
<organism evidence="2">
    <name type="scientific">Capitella teleta</name>
    <name type="common">Polychaete worm</name>
    <dbReference type="NCBI Taxonomy" id="283909"/>
    <lineage>
        <taxon>Eukaryota</taxon>
        <taxon>Metazoa</taxon>
        <taxon>Spiralia</taxon>
        <taxon>Lophotrochozoa</taxon>
        <taxon>Annelida</taxon>
        <taxon>Polychaeta</taxon>
        <taxon>Sedentaria</taxon>
        <taxon>Scolecida</taxon>
        <taxon>Capitellidae</taxon>
        <taxon>Capitella</taxon>
    </lineage>
</organism>
<proteinExistence type="predicted"/>